<dbReference type="InterPro" id="IPR023772">
    <property type="entry name" value="DNA-bd_HTH_TetR-type_CS"/>
</dbReference>
<dbReference type="PROSITE" id="PS01081">
    <property type="entry name" value="HTH_TETR_1"/>
    <property type="match status" value="1"/>
</dbReference>
<feature type="coiled-coil region" evidence="3">
    <location>
        <begin position="55"/>
        <end position="89"/>
    </location>
</feature>
<dbReference type="PROSITE" id="PS50977">
    <property type="entry name" value="HTH_TETR_2"/>
    <property type="match status" value="1"/>
</dbReference>
<dbReference type="PANTHER" id="PTHR30328">
    <property type="entry name" value="TRANSCRIPTIONAL REPRESSOR"/>
    <property type="match status" value="1"/>
</dbReference>
<gene>
    <name evidence="5" type="ORF">E6A44_003920</name>
</gene>
<evidence type="ECO:0000256" key="3">
    <source>
        <dbReference type="SAM" id="Coils"/>
    </source>
</evidence>
<name>A0ABW9J2G1_9SPHI</name>
<reference evidence="5 6" key="1">
    <citation type="submission" date="2024-12" db="EMBL/GenBank/DDBJ databases">
        <authorList>
            <person name="Hu S."/>
        </authorList>
    </citation>
    <scope>NUCLEOTIDE SEQUENCE [LARGE SCALE GENOMIC DNA]</scope>
    <source>
        <strain evidence="5 6">THG-T11</strain>
    </source>
</reference>
<dbReference type="InterPro" id="IPR041490">
    <property type="entry name" value="KstR2_TetR_C"/>
</dbReference>
<dbReference type="EMBL" id="SSHJ02000001">
    <property type="protein sequence ID" value="MFN0254703.1"/>
    <property type="molecule type" value="Genomic_DNA"/>
</dbReference>
<dbReference type="InterPro" id="IPR050109">
    <property type="entry name" value="HTH-type_TetR-like_transc_reg"/>
</dbReference>
<dbReference type="InterPro" id="IPR036271">
    <property type="entry name" value="Tet_transcr_reg_TetR-rel_C_sf"/>
</dbReference>
<dbReference type="InterPro" id="IPR001647">
    <property type="entry name" value="HTH_TetR"/>
</dbReference>
<sequence>MMEKTDKKTDILVAAEKLFCEYGFEGTSTRQIAAESGANMAMINYYFGSKMGVFKEIMEDRVMSFKSQLNQIKDENISAKEKLMKVIDQYATRILSNANFHKMMHRELSLSLRPEVFDQIKGAMGQNLIVIEDIIKEGIACGDFRDVDIRMTIVSVMGTISMVTTSPNKIAPDTSYDLDNEKDREVIKTRLIAHLQDMILTHLTPKQ</sequence>
<dbReference type="PRINTS" id="PR00455">
    <property type="entry name" value="HTHTETR"/>
</dbReference>
<protein>
    <submittedName>
        <fullName evidence="5">TetR/AcrR family transcriptional regulator</fullName>
    </submittedName>
</protein>
<evidence type="ECO:0000256" key="2">
    <source>
        <dbReference type="PROSITE-ProRule" id="PRU00335"/>
    </source>
</evidence>
<evidence type="ECO:0000256" key="1">
    <source>
        <dbReference type="ARBA" id="ARBA00023125"/>
    </source>
</evidence>
<keyword evidence="3" id="KW-0175">Coiled coil</keyword>
<keyword evidence="6" id="KW-1185">Reference proteome</keyword>
<dbReference type="PANTHER" id="PTHR30328:SF54">
    <property type="entry name" value="HTH-TYPE TRANSCRIPTIONAL REPRESSOR SCO4008"/>
    <property type="match status" value="1"/>
</dbReference>
<dbReference type="Gene3D" id="1.10.357.10">
    <property type="entry name" value="Tetracycline Repressor, domain 2"/>
    <property type="match status" value="1"/>
</dbReference>
<organism evidence="5 6">
    <name type="scientific">Pedobacter ureilyticus</name>
    <dbReference type="NCBI Taxonomy" id="1393051"/>
    <lineage>
        <taxon>Bacteria</taxon>
        <taxon>Pseudomonadati</taxon>
        <taxon>Bacteroidota</taxon>
        <taxon>Sphingobacteriia</taxon>
        <taxon>Sphingobacteriales</taxon>
        <taxon>Sphingobacteriaceae</taxon>
        <taxon>Pedobacter</taxon>
    </lineage>
</organism>
<keyword evidence="1 2" id="KW-0238">DNA-binding</keyword>
<accession>A0ABW9J2G1</accession>
<feature type="DNA-binding region" description="H-T-H motif" evidence="2">
    <location>
        <begin position="28"/>
        <end position="47"/>
    </location>
</feature>
<comment type="caution">
    <text evidence="5">The sequence shown here is derived from an EMBL/GenBank/DDBJ whole genome shotgun (WGS) entry which is preliminary data.</text>
</comment>
<dbReference type="SUPFAM" id="SSF48498">
    <property type="entry name" value="Tetracyclin repressor-like, C-terminal domain"/>
    <property type="match status" value="1"/>
</dbReference>
<dbReference type="InterPro" id="IPR009057">
    <property type="entry name" value="Homeodomain-like_sf"/>
</dbReference>
<dbReference type="RefSeq" id="WP_409140938.1">
    <property type="nucleotide sequence ID" value="NZ_SSHJ02000001.1"/>
</dbReference>
<dbReference type="Proteomes" id="UP001517247">
    <property type="component" value="Unassembled WGS sequence"/>
</dbReference>
<dbReference type="SUPFAM" id="SSF46689">
    <property type="entry name" value="Homeodomain-like"/>
    <property type="match status" value="1"/>
</dbReference>
<evidence type="ECO:0000313" key="6">
    <source>
        <dbReference type="Proteomes" id="UP001517247"/>
    </source>
</evidence>
<proteinExistence type="predicted"/>
<dbReference type="Pfam" id="PF17932">
    <property type="entry name" value="TetR_C_24"/>
    <property type="match status" value="1"/>
</dbReference>
<feature type="domain" description="HTH tetR-type" evidence="4">
    <location>
        <begin position="5"/>
        <end position="65"/>
    </location>
</feature>
<dbReference type="Pfam" id="PF00440">
    <property type="entry name" value="TetR_N"/>
    <property type="match status" value="1"/>
</dbReference>
<evidence type="ECO:0000259" key="4">
    <source>
        <dbReference type="PROSITE" id="PS50977"/>
    </source>
</evidence>
<evidence type="ECO:0000313" key="5">
    <source>
        <dbReference type="EMBL" id="MFN0254703.1"/>
    </source>
</evidence>